<accession>A0A550BSE5</accession>
<dbReference type="EMBL" id="VDMD01000133">
    <property type="protein sequence ID" value="TRM55458.1"/>
    <property type="molecule type" value="Genomic_DNA"/>
</dbReference>
<organism evidence="1 2">
    <name type="scientific">Schizophyllum amplum</name>
    <dbReference type="NCBI Taxonomy" id="97359"/>
    <lineage>
        <taxon>Eukaryota</taxon>
        <taxon>Fungi</taxon>
        <taxon>Dikarya</taxon>
        <taxon>Basidiomycota</taxon>
        <taxon>Agaricomycotina</taxon>
        <taxon>Agaricomycetes</taxon>
        <taxon>Agaricomycetidae</taxon>
        <taxon>Agaricales</taxon>
        <taxon>Schizophyllaceae</taxon>
        <taxon>Schizophyllum</taxon>
    </lineage>
</organism>
<evidence type="ECO:0000313" key="2">
    <source>
        <dbReference type="Proteomes" id="UP000320762"/>
    </source>
</evidence>
<dbReference type="Proteomes" id="UP000320762">
    <property type="component" value="Unassembled WGS sequence"/>
</dbReference>
<dbReference type="OrthoDB" id="6613063at2759"/>
<protein>
    <submittedName>
        <fullName evidence="1">Uncharacterized protein</fullName>
    </submittedName>
</protein>
<dbReference type="STRING" id="97359.A0A550BSE5"/>
<proteinExistence type="predicted"/>
<feature type="non-terminal residue" evidence="1">
    <location>
        <position position="1"/>
    </location>
</feature>
<name>A0A550BSE5_9AGAR</name>
<dbReference type="AlphaFoldDB" id="A0A550BSE5"/>
<comment type="caution">
    <text evidence="1">The sequence shown here is derived from an EMBL/GenBank/DDBJ whole genome shotgun (WGS) entry which is preliminary data.</text>
</comment>
<gene>
    <name evidence="1" type="ORF">BD626DRAFT_417229</name>
</gene>
<keyword evidence="2" id="KW-1185">Reference proteome</keyword>
<evidence type="ECO:0000313" key="1">
    <source>
        <dbReference type="EMBL" id="TRM55458.1"/>
    </source>
</evidence>
<reference evidence="1 2" key="1">
    <citation type="journal article" date="2019" name="New Phytol.">
        <title>Comparative genomics reveals unique wood-decay strategies and fruiting body development in the Schizophyllaceae.</title>
        <authorList>
            <person name="Almasi E."/>
            <person name="Sahu N."/>
            <person name="Krizsan K."/>
            <person name="Balint B."/>
            <person name="Kovacs G.M."/>
            <person name="Kiss B."/>
            <person name="Cseklye J."/>
            <person name="Drula E."/>
            <person name="Henrissat B."/>
            <person name="Nagy I."/>
            <person name="Chovatia M."/>
            <person name="Adam C."/>
            <person name="LaButti K."/>
            <person name="Lipzen A."/>
            <person name="Riley R."/>
            <person name="Grigoriev I.V."/>
            <person name="Nagy L.G."/>
        </authorList>
    </citation>
    <scope>NUCLEOTIDE SEQUENCE [LARGE SCALE GENOMIC DNA]</scope>
    <source>
        <strain evidence="1 2">NL-1724</strain>
    </source>
</reference>
<sequence>YARVRRLADGDDMYASKMVRHAEDRRDATHVKYDLLVDKNKGNRRLAPEFVVESFYGQLENIFLVELSAAARNDLDRSDEGPSGSPLILFLAGIRKCHTTFDPPISNPVYTESASTALSGYEVVDITTIQCLVGRTKRSVEPGGHPWAIIDRSTVLNRSYYVPDE</sequence>